<dbReference type="AlphaFoldDB" id="E2ZAM6"/>
<protein>
    <recommendedName>
        <fullName evidence="3">DUF951 domain-containing protein</fullName>
    </recommendedName>
</protein>
<dbReference type="InterPro" id="IPR009296">
    <property type="entry name" value="DUF951"/>
</dbReference>
<dbReference type="PANTHER" id="PTHR38455:SF1">
    <property type="entry name" value="DUF951 DOMAIN-CONTAINING PROTEIN"/>
    <property type="match status" value="1"/>
</dbReference>
<dbReference type="PIRSF" id="PIRSF037263">
    <property type="entry name" value="DUF951_bac"/>
    <property type="match status" value="1"/>
</dbReference>
<dbReference type="HOGENOM" id="CLU_180138_0_2_9"/>
<keyword evidence="2" id="KW-1185">Reference proteome</keyword>
<dbReference type="Proteomes" id="UP000003195">
    <property type="component" value="Unassembled WGS sequence"/>
</dbReference>
<reference evidence="1 2" key="1">
    <citation type="submission" date="2010-08" db="EMBL/GenBank/DDBJ databases">
        <authorList>
            <person name="Weinstock G."/>
            <person name="Sodergren E."/>
            <person name="Clifton S."/>
            <person name="Fulton L."/>
            <person name="Fulton B."/>
            <person name="Courtney L."/>
            <person name="Fronick C."/>
            <person name="Harrison M."/>
            <person name="Strong C."/>
            <person name="Farmer C."/>
            <person name="Delahaunty K."/>
            <person name="Markovic C."/>
            <person name="Hall O."/>
            <person name="Minx P."/>
            <person name="Tomlinson C."/>
            <person name="Mitreva M."/>
            <person name="Hou S."/>
            <person name="Chen J."/>
            <person name="Wollam A."/>
            <person name="Pepin K.H."/>
            <person name="Johnson M."/>
            <person name="Bhonagiri V."/>
            <person name="Zhang X."/>
            <person name="Suruliraj S."/>
            <person name="Warren W."/>
            <person name="Chinwalla A."/>
            <person name="Mardis E.R."/>
            <person name="Wilson R.K."/>
        </authorList>
    </citation>
    <scope>NUCLEOTIDE SEQUENCE [LARGE SCALE GENOMIC DNA]</scope>
    <source>
        <strain evidence="1 2">F0359</strain>
    </source>
</reference>
<evidence type="ECO:0008006" key="3">
    <source>
        <dbReference type="Google" id="ProtNLM"/>
    </source>
</evidence>
<dbReference type="eggNOG" id="COG4481">
    <property type="taxonomic scope" value="Bacteria"/>
</dbReference>
<name>E2ZAM6_9FIRM</name>
<dbReference type="PANTHER" id="PTHR38455">
    <property type="entry name" value="HYPOTHETICAL CYTOSOLIC PROTEIN"/>
    <property type="match status" value="1"/>
</dbReference>
<accession>E2ZAM6</accession>
<proteinExistence type="predicted"/>
<dbReference type="OrthoDB" id="9802710at2"/>
<dbReference type="Pfam" id="PF06107">
    <property type="entry name" value="DUF951"/>
    <property type="match status" value="1"/>
</dbReference>
<comment type="caution">
    <text evidence="1">The sequence shown here is derived from an EMBL/GenBank/DDBJ whole genome shotgun (WGS) entry which is preliminary data.</text>
</comment>
<organism evidence="1 2">
    <name type="scientific">Megasphaera micronuciformis F0359</name>
    <dbReference type="NCBI Taxonomy" id="706434"/>
    <lineage>
        <taxon>Bacteria</taxon>
        <taxon>Bacillati</taxon>
        <taxon>Bacillota</taxon>
        <taxon>Negativicutes</taxon>
        <taxon>Veillonellales</taxon>
        <taxon>Veillonellaceae</taxon>
        <taxon>Megasphaera</taxon>
    </lineage>
</organism>
<dbReference type="STRING" id="706434.HMPREF9429_00490"/>
<evidence type="ECO:0000313" key="1">
    <source>
        <dbReference type="EMBL" id="EFQ04737.1"/>
    </source>
</evidence>
<sequence>MTDFVKYAIGDIVQLKKAHPCGSFEWEVVRTGVDFIIVCCGCGHRVMVSRPKFEKSVKKIISHKEKS</sequence>
<gene>
    <name evidence="1" type="ORF">HMPREF9429_00490</name>
</gene>
<dbReference type="EMBL" id="AECS01000011">
    <property type="protein sequence ID" value="EFQ04737.1"/>
    <property type="molecule type" value="Genomic_DNA"/>
</dbReference>
<evidence type="ECO:0000313" key="2">
    <source>
        <dbReference type="Proteomes" id="UP000003195"/>
    </source>
</evidence>
<dbReference type="RefSeq" id="WP_006941327.1">
    <property type="nucleotide sequence ID" value="NZ_GL538185.1"/>
</dbReference>